<dbReference type="GO" id="GO:0005789">
    <property type="term" value="C:endoplasmic reticulum membrane"/>
    <property type="evidence" value="ECO:0007669"/>
    <property type="project" value="UniProtKB-SubCell"/>
</dbReference>
<name>A0A4S8KGB4_MUSBA</name>
<feature type="transmembrane region" description="Helical" evidence="8">
    <location>
        <begin position="215"/>
        <end position="236"/>
    </location>
</feature>
<keyword evidence="3" id="KW-0337">GPI-anchor biosynthesis</keyword>
<evidence type="ECO:0000256" key="3">
    <source>
        <dbReference type="ARBA" id="ARBA00022502"/>
    </source>
</evidence>
<proteinExistence type="predicted"/>
<evidence type="ECO:0000313" key="9">
    <source>
        <dbReference type="EMBL" id="THU74384.1"/>
    </source>
</evidence>
<comment type="caution">
    <text evidence="9">The sequence shown here is derived from an EMBL/GenBank/DDBJ whole genome shotgun (WGS) entry which is preliminary data.</text>
</comment>
<keyword evidence="6 8" id="KW-1133">Transmembrane helix</keyword>
<evidence type="ECO:0000256" key="2">
    <source>
        <dbReference type="ARBA" id="ARBA00004687"/>
    </source>
</evidence>
<feature type="transmembrane region" description="Helical" evidence="8">
    <location>
        <begin position="95"/>
        <end position="125"/>
    </location>
</feature>
<sequence length="244" mass="26503">MGYGEITASKALALHFLCGVGLAAGYGIARLGCDLSLVADPARTLRLLLVVEGPVIIGIYGWVRRDREHCSMRFFSVFTGGDSIRRLLRGDCSDFPLILIPLVQCISSGLLSSGALLNAFGAIVLGAPVGLKYWLSTIYWSSLMSLFTFVPAVCVFGTSRTDWQRILAYSKPKEGVDCLISLPAQGAVIGAWLGAWPMPLDWERPWQEWPICVTYGAIAGYSVGMFASAVFVHVLGRKVHVKDD</sequence>
<evidence type="ECO:0000256" key="4">
    <source>
        <dbReference type="ARBA" id="ARBA00022692"/>
    </source>
</evidence>
<reference evidence="9 10" key="1">
    <citation type="journal article" date="2019" name="Nat. Plants">
        <title>Genome sequencing of Musa balbisiana reveals subgenome evolution and function divergence in polyploid bananas.</title>
        <authorList>
            <person name="Yao X."/>
        </authorList>
    </citation>
    <scope>NUCLEOTIDE SEQUENCE [LARGE SCALE GENOMIC DNA]</scope>
    <source>
        <strain evidence="10">cv. DH-PKW</strain>
        <tissue evidence="9">Leaves</tissue>
    </source>
</reference>
<evidence type="ECO:0000256" key="7">
    <source>
        <dbReference type="ARBA" id="ARBA00023136"/>
    </source>
</evidence>
<evidence type="ECO:0000256" key="1">
    <source>
        <dbReference type="ARBA" id="ARBA00004477"/>
    </source>
</evidence>
<evidence type="ECO:0000256" key="8">
    <source>
        <dbReference type="SAM" id="Phobius"/>
    </source>
</evidence>
<keyword evidence="4 8" id="KW-0812">Transmembrane</keyword>
<evidence type="ECO:0000256" key="5">
    <source>
        <dbReference type="ARBA" id="ARBA00022824"/>
    </source>
</evidence>
<dbReference type="STRING" id="52838.A0A4S8KGB4"/>
<dbReference type="Proteomes" id="UP000317650">
    <property type="component" value="Chromosome 4"/>
</dbReference>
<feature type="transmembrane region" description="Helical" evidence="8">
    <location>
        <begin position="12"/>
        <end position="32"/>
    </location>
</feature>
<keyword evidence="5" id="KW-0256">Endoplasmic reticulum</keyword>
<dbReference type="UniPathway" id="UPA00196"/>
<evidence type="ECO:0000313" key="10">
    <source>
        <dbReference type="Proteomes" id="UP000317650"/>
    </source>
</evidence>
<gene>
    <name evidence="9" type="ORF">C4D60_Mb04t32770</name>
</gene>
<keyword evidence="10" id="KW-1185">Reference proteome</keyword>
<protein>
    <recommendedName>
        <fullName evidence="11">Glycosylphosphatidylinositol anchor biosynthesis protein 11</fullName>
    </recommendedName>
</protein>
<organism evidence="9 10">
    <name type="scientific">Musa balbisiana</name>
    <name type="common">Banana</name>
    <dbReference type="NCBI Taxonomy" id="52838"/>
    <lineage>
        <taxon>Eukaryota</taxon>
        <taxon>Viridiplantae</taxon>
        <taxon>Streptophyta</taxon>
        <taxon>Embryophyta</taxon>
        <taxon>Tracheophyta</taxon>
        <taxon>Spermatophyta</taxon>
        <taxon>Magnoliopsida</taxon>
        <taxon>Liliopsida</taxon>
        <taxon>Zingiberales</taxon>
        <taxon>Musaceae</taxon>
        <taxon>Musa</taxon>
    </lineage>
</organism>
<dbReference type="GO" id="GO:0006506">
    <property type="term" value="P:GPI anchor biosynthetic process"/>
    <property type="evidence" value="ECO:0007669"/>
    <property type="project" value="UniProtKB-UniPathway"/>
</dbReference>
<dbReference type="InterPro" id="IPR009580">
    <property type="entry name" value="GPI_biosynthesis_protein_Pig-F"/>
</dbReference>
<dbReference type="EMBL" id="PYDT01000001">
    <property type="protein sequence ID" value="THU74384.1"/>
    <property type="molecule type" value="Genomic_DNA"/>
</dbReference>
<feature type="transmembrane region" description="Helical" evidence="8">
    <location>
        <begin position="178"/>
        <end position="195"/>
    </location>
</feature>
<dbReference type="AlphaFoldDB" id="A0A4S8KGB4"/>
<dbReference type="Pfam" id="PF06699">
    <property type="entry name" value="PIG-F"/>
    <property type="match status" value="1"/>
</dbReference>
<evidence type="ECO:0000256" key="6">
    <source>
        <dbReference type="ARBA" id="ARBA00022989"/>
    </source>
</evidence>
<accession>A0A4S8KGB4</accession>
<evidence type="ECO:0008006" key="11">
    <source>
        <dbReference type="Google" id="ProtNLM"/>
    </source>
</evidence>
<comment type="subcellular location">
    <subcellularLocation>
        <location evidence="1">Endoplasmic reticulum membrane</location>
        <topology evidence="1">Multi-pass membrane protein</topology>
    </subcellularLocation>
</comment>
<feature type="transmembrane region" description="Helical" evidence="8">
    <location>
        <begin position="44"/>
        <end position="63"/>
    </location>
</feature>
<keyword evidence="7 8" id="KW-0472">Membrane</keyword>
<feature type="transmembrane region" description="Helical" evidence="8">
    <location>
        <begin position="137"/>
        <end position="157"/>
    </location>
</feature>
<comment type="pathway">
    <text evidence="2">Glycolipid biosynthesis; glycosylphosphatidylinositol-anchor biosynthesis.</text>
</comment>